<dbReference type="Proteomes" id="UP001199260">
    <property type="component" value="Unassembled WGS sequence"/>
</dbReference>
<comment type="caution">
    <text evidence="1">The sequence shown here is derived from an EMBL/GenBank/DDBJ whole genome shotgun (WGS) entry which is preliminary data.</text>
</comment>
<dbReference type="EMBL" id="JAJNCT010000009">
    <property type="protein sequence ID" value="MCD2165357.1"/>
    <property type="molecule type" value="Genomic_DNA"/>
</dbReference>
<accession>A0AAW4XTA6</accession>
<proteinExistence type="predicted"/>
<evidence type="ECO:0000313" key="1">
    <source>
        <dbReference type="EMBL" id="MCD2165357.1"/>
    </source>
</evidence>
<gene>
    <name evidence="1" type="ORF">LPW39_09445</name>
</gene>
<organism evidence="1 2">
    <name type="scientific">Comamonas koreensis</name>
    <dbReference type="NCBI Taxonomy" id="160825"/>
    <lineage>
        <taxon>Bacteria</taxon>
        <taxon>Pseudomonadati</taxon>
        <taxon>Pseudomonadota</taxon>
        <taxon>Betaproteobacteria</taxon>
        <taxon>Burkholderiales</taxon>
        <taxon>Comamonadaceae</taxon>
        <taxon>Comamonas</taxon>
    </lineage>
</organism>
<evidence type="ECO:0000313" key="2">
    <source>
        <dbReference type="Proteomes" id="UP001199260"/>
    </source>
</evidence>
<dbReference type="RefSeq" id="WP_230773935.1">
    <property type="nucleotide sequence ID" value="NZ_JAJNCT010000009.1"/>
</dbReference>
<reference evidence="1 2" key="1">
    <citation type="submission" date="2021-11" db="EMBL/GenBank/DDBJ databases">
        <title>Genome sequence.</title>
        <authorList>
            <person name="Sun Q."/>
        </authorList>
    </citation>
    <scope>NUCLEOTIDE SEQUENCE [LARGE SCALE GENOMIC DNA]</scope>
    <source>
        <strain evidence="1 2">KCTC 12005</strain>
    </source>
</reference>
<protein>
    <submittedName>
        <fullName evidence="1">Uncharacterized protein</fullName>
    </submittedName>
</protein>
<name>A0AAW4XTA6_9BURK</name>
<sequence length="108" mass="12268">METIQLNDIPCVCKVMFSGDFYVVFSELLFEASGFMSDFNKKEIDLRFPVCAGGPFAQHCNAMITFGPADDIKYKVINLKFFHGLSGWISLIENCDFVPIDENKYNGY</sequence>
<dbReference type="AlphaFoldDB" id="A0AAW4XTA6"/>
<keyword evidence="2" id="KW-1185">Reference proteome</keyword>